<dbReference type="Gene3D" id="3.40.50.10490">
    <property type="entry name" value="Glucose-6-phosphate isomerase like protein, domain 1"/>
    <property type="match status" value="2"/>
</dbReference>
<comment type="function">
    <text evidence="3">Specifically catalyzes the cleavage of the D-lactyl ether substituent of MurNAc 6-phosphate, producing GlcNAc 6-phosphate and D-lactate.</text>
</comment>
<dbReference type="NCBIfam" id="TIGR00274">
    <property type="entry name" value="N-acetylmuramic acid 6-phosphate etherase"/>
    <property type="match status" value="1"/>
</dbReference>
<dbReference type="UniPathway" id="UPA00342"/>
<dbReference type="InterPro" id="IPR040190">
    <property type="entry name" value="MURQ/GCKR"/>
</dbReference>
<dbReference type="PANTHER" id="PTHR10088:SF4">
    <property type="entry name" value="GLUCOKINASE REGULATORY PROTEIN"/>
    <property type="match status" value="1"/>
</dbReference>
<dbReference type="GO" id="GO:0016835">
    <property type="term" value="F:carbon-oxygen lyase activity"/>
    <property type="evidence" value="ECO:0007669"/>
    <property type="project" value="UniProtKB-UniRule"/>
</dbReference>
<dbReference type="Pfam" id="PF20741">
    <property type="entry name" value="GKRP-like_C"/>
    <property type="match status" value="1"/>
</dbReference>
<dbReference type="GO" id="GO:0097367">
    <property type="term" value="F:carbohydrate derivative binding"/>
    <property type="evidence" value="ECO:0007669"/>
    <property type="project" value="InterPro"/>
</dbReference>
<dbReference type="InterPro" id="IPR005486">
    <property type="entry name" value="Glucokinase_regulatory_CS"/>
</dbReference>
<proteinExistence type="inferred from homology"/>
<comment type="miscellaneous">
    <text evidence="3">A lyase-type mechanism (elimination/hydration) is suggested for the cleavage of the lactyl ether bond of MurNAc 6-phosphate, with the formation of an alpha,beta-unsaturated aldehyde intermediate with (E)-stereochemistry, followed by the syn addition of water to give product.</text>
</comment>
<dbReference type="KEGG" id="glj:GKIL_2731"/>
<dbReference type="PANTHER" id="PTHR10088">
    <property type="entry name" value="GLUCOKINASE REGULATORY PROTEIN"/>
    <property type="match status" value="1"/>
</dbReference>
<keyword evidence="2 3" id="KW-0119">Carbohydrate metabolism</keyword>
<dbReference type="HAMAP" id="MF_00068">
    <property type="entry name" value="MurQ"/>
    <property type="match status" value="1"/>
</dbReference>
<reference evidence="5 6" key="1">
    <citation type="journal article" date="2013" name="PLoS ONE">
        <title>Cultivation and Complete Genome Sequencing of Gloeobacter kilaueensis sp. nov., from a Lava Cave in Kilauea Caldera, Hawai'i.</title>
        <authorList>
            <person name="Saw J.H."/>
            <person name="Schatz M."/>
            <person name="Brown M.V."/>
            <person name="Kunkel D.D."/>
            <person name="Foster J.S."/>
            <person name="Shick H."/>
            <person name="Christensen S."/>
            <person name="Hou S."/>
            <person name="Wan X."/>
            <person name="Donachie S.P."/>
        </authorList>
    </citation>
    <scope>NUCLEOTIDE SEQUENCE [LARGE SCALE GENOMIC DNA]</scope>
    <source>
        <strain evidence="6">JS</strain>
    </source>
</reference>
<dbReference type="HOGENOM" id="CLU_049049_1_1_3"/>
<organism evidence="5 6">
    <name type="scientific">Gloeobacter kilaueensis (strain ATCC BAA-2537 / CCAP 1431/1 / ULC 316 / JS1)</name>
    <dbReference type="NCBI Taxonomy" id="1183438"/>
    <lineage>
        <taxon>Bacteria</taxon>
        <taxon>Bacillati</taxon>
        <taxon>Cyanobacteriota</taxon>
        <taxon>Cyanophyceae</taxon>
        <taxon>Gloeobacterales</taxon>
        <taxon>Gloeobacteraceae</taxon>
        <taxon>Gloeobacter</taxon>
    </lineage>
</organism>
<evidence type="ECO:0000256" key="3">
    <source>
        <dbReference type="HAMAP-Rule" id="MF_00068"/>
    </source>
</evidence>
<keyword evidence="6" id="KW-1185">Reference proteome</keyword>
<comment type="similarity">
    <text evidence="3">Belongs to the GCKR-like family. MurNAc-6-P etherase subfamily.</text>
</comment>
<dbReference type="PATRIC" id="fig|1183438.3.peg.2690"/>
<comment type="pathway">
    <text evidence="3">Amino-sugar metabolism; N-acetylmuramate degradation.</text>
</comment>
<dbReference type="RefSeq" id="WP_023174187.1">
    <property type="nucleotide sequence ID" value="NC_022600.1"/>
</dbReference>
<dbReference type="InterPro" id="IPR001347">
    <property type="entry name" value="SIS_dom"/>
</dbReference>
<accession>U5QJ22</accession>
<dbReference type="PROSITE" id="PS01272">
    <property type="entry name" value="GCKR"/>
    <property type="match status" value="1"/>
</dbReference>
<dbReference type="GO" id="GO:0097173">
    <property type="term" value="P:N-acetylmuramic acid catabolic process"/>
    <property type="evidence" value="ECO:0007669"/>
    <property type="project" value="UniProtKB-UniPathway"/>
</dbReference>
<keyword evidence="1 3" id="KW-0456">Lyase</keyword>
<comment type="subunit">
    <text evidence="3">Homodimer.</text>
</comment>
<sequence length="302" mass="31703">MSERAHLLTEQINPNSINLDQLDTPALVELFCDEDALVVPAVRTARLAIAQAIDRVALALGRGHRLFYIGAGTSGRLGVLDASECPPTFCTAPEQVQGIIAGGVSALTRSVEGAEDDPLAGAADLAARHLEAGDVVVGISAGGTAPYVLGALGYARQVSAATVFVACVPTEQIPAQWDIEIRVPVGAEILAGSTRLKAGTATKLVLNMLSTGAMVRLGKTCGNLMVDVAVTNQKLYDRAARILTTLTELERAQAIQLLEASGRRVKVALLMHWSGQRAELCAEVLSANGGLLPVALQRLQQR</sequence>
<dbReference type="Pfam" id="PF22645">
    <property type="entry name" value="GKRP_SIS_N"/>
    <property type="match status" value="1"/>
</dbReference>
<name>U5QJ22_GLOK1</name>
<dbReference type="OrthoDB" id="9813395at2"/>
<comment type="catalytic activity">
    <reaction evidence="3">
        <text>N-acetyl-D-muramate 6-phosphate + H2O = N-acetyl-D-glucosamine 6-phosphate + (R)-lactate</text>
        <dbReference type="Rhea" id="RHEA:26410"/>
        <dbReference type="ChEBI" id="CHEBI:15377"/>
        <dbReference type="ChEBI" id="CHEBI:16004"/>
        <dbReference type="ChEBI" id="CHEBI:57513"/>
        <dbReference type="ChEBI" id="CHEBI:58722"/>
        <dbReference type="EC" id="4.2.1.126"/>
    </reaction>
</comment>
<feature type="active site" description="Proton donor" evidence="3">
    <location>
        <position position="84"/>
    </location>
</feature>
<dbReference type="CDD" id="cd05007">
    <property type="entry name" value="SIS_Etherase"/>
    <property type="match status" value="1"/>
</dbReference>
<dbReference type="Proteomes" id="UP000017396">
    <property type="component" value="Chromosome"/>
</dbReference>
<evidence type="ECO:0000259" key="4">
    <source>
        <dbReference type="PROSITE" id="PS51464"/>
    </source>
</evidence>
<dbReference type="AlphaFoldDB" id="U5QJ22"/>
<dbReference type="GO" id="GO:0016803">
    <property type="term" value="F:ether hydrolase activity"/>
    <property type="evidence" value="ECO:0007669"/>
    <property type="project" value="TreeGrafter"/>
</dbReference>
<dbReference type="NCBIfam" id="NF009222">
    <property type="entry name" value="PRK12570.1"/>
    <property type="match status" value="1"/>
</dbReference>
<dbReference type="InterPro" id="IPR046348">
    <property type="entry name" value="SIS_dom_sf"/>
</dbReference>
<evidence type="ECO:0000256" key="2">
    <source>
        <dbReference type="ARBA" id="ARBA00023277"/>
    </source>
</evidence>
<feature type="active site" evidence="3">
    <location>
        <position position="115"/>
    </location>
</feature>
<evidence type="ECO:0000256" key="1">
    <source>
        <dbReference type="ARBA" id="ARBA00023239"/>
    </source>
</evidence>
<protein>
    <recommendedName>
        <fullName evidence="3">N-acetylmuramic acid 6-phosphate etherase</fullName>
        <shortName evidence="3">MurNAc-6-P etherase</shortName>
        <ecNumber evidence="3">4.2.1.126</ecNumber>
    </recommendedName>
    <alternativeName>
        <fullName evidence="3">N-acetylmuramic acid 6-phosphate hydrolase</fullName>
    </alternativeName>
    <alternativeName>
        <fullName evidence="3">N-acetylmuramic acid 6-phosphate lyase</fullName>
    </alternativeName>
</protein>
<gene>
    <name evidence="3 5" type="primary">murQ</name>
    <name evidence="5" type="ORF">GKIL_2731</name>
</gene>
<dbReference type="FunFam" id="3.40.50.10490:FF:000014">
    <property type="entry name" value="N-acetylmuramic acid 6-phosphate etherase"/>
    <property type="match status" value="1"/>
</dbReference>
<dbReference type="eggNOG" id="COG2103">
    <property type="taxonomic scope" value="Bacteria"/>
</dbReference>
<dbReference type="GO" id="GO:0009254">
    <property type="term" value="P:peptidoglycan turnover"/>
    <property type="evidence" value="ECO:0007669"/>
    <property type="project" value="TreeGrafter"/>
</dbReference>
<evidence type="ECO:0000313" key="6">
    <source>
        <dbReference type="Proteomes" id="UP000017396"/>
    </source>
</evidence>
<dbReference type="EMBL" id="CP003587">
    <property type="protein sequence ID" value="AGY58977.1"/>
    <property type="molecule type" value="Genomic_DNA"/>
</dbReference>
<dbReference type="STRING" id="1183438.GKIL_2731"/>
<dbReference type="GO" id="GO:0046348">
    <property type="term" value="P:amino sugar catabolic process"/>
    <property type="evidence" value="ECO:0007669"/>
    <property type="project" value="InterPro"/>
</dbReference>
<dbReference type="PROSITE" id="PS51464">
    <property type="entry name" value="SIS"/>
    <property type="match status" value="1"/>
</dbReference>
<dbReference type="Gene3D" id="1.10.8.1080">
    <property type="match status" value="1"/>
</dbReference>
<dbReference type="EC" id="4.2.1.126" evidence="3"/>
<dbReference type="SUPFAM" id="SSF53697">
    <property type="entry name" value="SIS domain"/>
    <property type="match status" value="1"/>
</dbReference>
<dbReference type="InterPro" id="IPR005488">
    <property type="entry name" value="Etherase_MurQ"/>
</dbReference>
<feature type="domain" description="SIS" evidence="4">
    <location>
        <begin position="56"/>
        <end position="219"/>
    </location>
</feature>
<evidence type="ECO:0000313" key="5">
    <source>
        <dbReference type="EMBL" id="AGY58977.1"/>
    </source>
</evidence>
<dbReference type="NCBIfam" id="NF003915">
    <property type="entry name" value="PRK05441.1"/>
    <property type="match status" value="1"/>
</dbReference>